<evidence type="ECO:0000313" key="2">
    <source>
        <dbReference type="Proteomes" id="UP001066276"/>
    </source>
</evidence>
<sequence length="86" mass="9098">MTLCVSAPKIAPTVVSVTSQVVITFMTEDAIVEVYASGCIPLRAAAQQLARSLAAGGFIAPVLGGLERDVTPTDRRALHWEIRTTS</sequence>
<gene>
    <name evidence="1" type="ORF">NDU88_002069</name>
</gene>
<organism evidence="1 2">
    <name type="scientific">Pleurodeles waltl</name>
    <name type="common">Iberian ribbed newt</name>
    <dbReference type="NCBI Taxonomy" id="8319"/>
    <lineage>
        <taxon>Eukaryota</taxon>
        <taxon>Metazoa</taxon>
        <taxon>Chordata</taxon>
        <taxon>Craniata</taxon>
        <taxon>Vertebrata</taxon>
        <taxon>Euteleostomi</taxon>
        <taxon>Amphibia</taxon>
        <taxon>Batrachia</taxon>
        <taxon>Caudata</taxon>
        <taxon>Salamandroidea</taxon>
        <taxon>Salamandridae</taxon>
        <taxon>Pleurodelinae</taxon>
        <taxon>Pleurodeles</taxon>
    </lineage>
</organism>
<reference evidence="1" key="1">
    <citation type="journal article" date="2022" name="bioRxiv">
        <title>Sequencing and chromosome-scale assembly of the giantPleurodeles waltlgenome.</title>
        <authorList>
            <person name="Brown T."/>
            <person name="Elewa A."/>
            <person name="Iarovenko S."/>
            <person name="Subramanian E."/>
            <person name="Araus A.J."/>
            <person name="Petzold A."/>
            <person name="Susuki M."/>
            <person name="Suzuki K.-i.T."/>
            <person name="Hayashi T."/>
            <person name="Toyoda A."/>
            <person name="Oliveira C."/>
            <person name="Osipova E."/>
            <person name="Leigh N.D."/>
            <person name="Simon A."/>
            <person name="Yun M.H."/>
        </authorList>
    </citation>
    <scope>NUCLEOTIDE SEQUENCE</scope>
    <source>
        <strain evidence="1">20211129_DDA</strain>
        <tissue evidence="1">Liver</tissue>
    </source>
</reference>
<accession>A0AAV7M1C1</accession>
<protein>
    <submittedName>
        <fullName evidence="1">Uncharacterized protein</fullName>
    </submittedName>
</protein>
<dbReference type="AlphaFoldDB" id="A0AAV7M1C1"/>
<keyword evidence="2" id="KW-1185">Reference proteome</keyword>
<comment type="caution">
    <text evidence="1">The sequence shown here is derived from an EMBL/GenBank/DDBJ whole genome shotgun (WGS) entry which is preliminary data.</text>
</comment>
<proteinExistence type="predicted"/>
<dbReference type="Proteomes" id="UP001066276">
    <property type="component" value="Chromosome 10"/>
</dbReference>
<dbReference type="EMBL" id="JANPWB010000014">
    <property type="protein sequence ID" value="KAJ1096939.1"/>
    <property type="molecule type" value="Genomic_DNA"/>
</dbReference>
<evidence type="ECO:0000313" key="1">
    <source>
        <dbReference type="EMBL" id="KAJ1096939.1"/>
    </source>
</evidence>
<name>A0AAV7M1C1_PLEWA</name>